<dbReference type="EMBL" id="JAVDYF010000001">
    <property type="protein sequence ID" value="MDR7354297.1"/>
    <property type="molecule type" value="Genomic_DNA"/>
</dbReference>
<evidence type="ECO:0000313" key="4">
    <source>
        <dbReference type="Proteomes" id="UP001183619"/>
    </source>
</evidence>
<accession>A0ABU2B6Q5</accession>
<sequence>MATRVHTVTRVSPLTVFRTAFTLSLVGLAAWVLCVTLLYFGMDAAGVWDKVNDVIGGVGGSQTITFGLVLSLASLLGALMTLAASILAPLIAVVYNASVDLFGGVKVTLREEF</sequence>
<evidence type="ECO:0000259" key="2">
    <source>
        <dbReference type="Pfam" id="PF12089"/>
    </source>
</evidence>
<dbReference type="Pfam" id="PF12089">
    <property type="entry name" value="DUF3566"/>
    <property type="match status" value="1"/>
</dbReference>
<feature type="transmembrane region" description="Helical" evidence="1">
    <location>
        <begin position="62"/>
        <end position="95"/>
    </location>
</feature>
<evidence type="ECO:0000313" key="3">
    <source>
        <dbReference type="EMBL" id="MDR7354297.1"/>
    </source>
</evidence>
<dbReference type="RefSeq" id="WP_277103260.1">
    <property type="nucleotide sequence ID" value="NZ_BAAAJS010000028.1"/>
</dbReference>
<dbReference type="Proteomes" id="UP001183619">
    <property type="component" value="Unassembled WGS sequence"/>
</dbReference>
<protein>
    <submittedName>
        <fullName evidence="3">Membrane protein</fullName>
    </submittedName>
</protein>
<dbReference type="InterPro" id="IPR021949">
    <property type="entry name" value="DUF3566_TM"/>
</dbReference>
<keyword evidence="4" id="KW-1185">Reference proteome</keyword>
<feature type="transmembrane region" description="Helical" evidence="1">
    <location>
        <begin position="20"/>
        <end position="42"/>
    </location>
</feature>
<keyword evidence="1" id="KW-1133">Transmembrane helix</keyword>
<proteinExistence type="predicted"/>
<name>A0ABU2B6Q5_9CORY</name>
<reference evidence="3 4" key="1">
    <citation type="submission" date="2023-07" db="EMBL/GenBank/DDBJ databases">
        <title>Sequencing the genomes of 1000 actinobacteria strains.</title>
        <authorList>
            <person name="Klenk H.-P."/>
        </authorList>
    </citation>
    <scope>NUCLEOTIDE SEQUENCE [LARGE SCALE GENOMIC DNA]</scope>
    <source>
        <strain evidence="3 4">DSM 44508</strain>
    </source>
</reference>
<gene>
    <name evidence="3" type="ORF">J2S37_000835</name>
</gene>
<evidence type="ECO:0000256" key="1">
    <source>
        <dbReference type="SAM" id="Phobius"/>
    </source>
</evidence>
<organism evidence="3 4">
    <name type="scientific">Corynebacterium felinum</name>
    <dbReference type="NCBI Taxonomy" id="131318"/>
    <lineage>
        <taxon>Bacteria</taxon>
        <taxon>Bacillati</taxon>
        <taxon>Actinomycetota</taxon>
        <taxon>Actinomycetes</taxon>
        <taxon>Mycobacteriales</taxon>
        <taxon>Corynebacteriaceae</taxon>
        <taxon>Corynebacterium</taxon>
    </lineage>
</organism>
<comment type="caution">
    <text evidence="3">The sequence shown here is derived from an EMBL/GenBank/DDBJ whole genome shotgun (WGS) entry which is preliminary data.</text>
</comment>
<feature type="domain" description="DUF3566" evidence="2">
    <location>
        <begin position="7"/>
        <end position="111"/>
    </location>
</feature>
<keyword evidence="1" id="KW-0472">Membrane</keyword>
<keyword evidence="1" id="KW-0812">Transmembrane</keyword>